<dbReference type="InterPro" id="IPR052055">
    <property type="entry name" value="Hepadnavirus_pol/RT"/>
</dbReference>
<proteinExistence type="predicted"/>
<evidence type="ECO:0000313" key="2">
    <source>
        <dbReference type="EMBL" id="KAK3262177.1"/>
    </source>
</evidence>
<dbReference type="Proteomes" id="UP001190700">
    <property type="component" value="Unassembled WGS sequence"/>
</dbReference>
<evidence type="ECO:0000313" key="3">
    <source>
        <dbReference type="Proteomes" id="UP001190700"/>
    </source>
</evidence>
<protein>
    <recommendedName>
        <fullName evidence="1">Reverse transcriptase domain-containing protein</fullName>
    </recommendedName>
</protein>
<keyword evidence="3" id="KW-1185">Reference proteome</keyword>
<dbReference type="Gene3D" id="3.10.10.10">
    <property type="entry name" value="HIV Type 1 Reverse Transcriptase, subunit A, domain 1"/>
    <property type="match status" value="1"/>
</dbReference>
<dbReference type="PROSITE" id="PS50878">
    <property type="entry name" value="RT_POL"/>
    <property type="match status" value="1"/>
</dbReference>
<dbReference type="SUPFAM" id="SSF56672">
    <property type="entry name" value="DNA/RNA polymerases"/>
    <property type="match status" value="1"/>
</dbReference>
<dbReference type="PANTHER" id="PTHR33050:SF7">
    <property type="entry name" value="RIBONUCLEASE H"/>
    <property type="match status" value="1"/>
</dbReference>
<evidence type="ECO:0000259" key="1">
    <source>
        <dbReference type="PROSITE" id="PS50878"/>
    </source>
</evidence>
<reference evidence="2 3" key="1">
    <citation type="journal article" date="2015" name="Genome Biol. Evol.">
        <title>Comparative Genomics of a Bacterivorous Green Alga Reveals Evolutionary Causalities and Consequences of Phago-Mixotrophic Mode of Nutrition.</title>
        <authorList>
            <person name="Burns J.A."/>
            <person name="Paasch A."/>
            <person name="Narechania A."/>
            <person name="Kim E."/>
        </authorList>
    </citation>
    <scope>NUCLEOTIDE SEQUENCE [LARGE SCALE GENOMIC DNA]</scope>
    <source>
        <strain evidence="2 3">PLY_AMNH</strain>
    </source>
</reference>
<dbReference type="InterPro" id="IPR043502">
    <property type="entry name" value="DNA/RNA_pol_sf"/>
</dbReference>
<accession>A0AAE0FLU7</accession>
<dbReference type="Pfam" id="PF00078">
    <property type="entry name" value="RVT_1"/>
    <property type="match status" value="1"/>
</dbReference>
<dbReference type="PANTHER" id="PTHR33050">
    <property type="entry name" value="REVERSE TRANSCRIPTASE DOMAIN-CONTAINING PROTEIN"/>
    <property type="match status" value="1"/>
</dbReference>
<name>A0AAE0FLU7_9CHLO</name>
<dbReference type="Gene3D" id="3.30.70.270">
    <property type="match status" value="1"/>
</dbReference>
<dbReference type="EMBL" id="LGRX02016412">
    <property type="protein sequence ID" value="KAK3262177.1"/>
    <property type="molecule type" value="Genomic_DNA"/>
</dbReference>
<organism evidence="2 3">
    <name type="scientific">Cymbomonas tetramitiformis</name>
    <dbReference type="NCBI Taxonomy" id="36881"/>
    <lineage>
        <taxon>Eukaryota</taxon>
        <taxon>Viridiplantae</taxon>
        <taxon>Chlorophyta</taxon>
        <taxon>Pyramimonadophyceae</taxon>
        <taxon>Pyramimonadales</taxon>
        <taxon>Pyramimonadaceae</taxon>
        <taxon>Cymbomonas</taxon>
    </lineage>
</organism>
<comment type="caution">
    <text evidence="2">The sequence shown here is derived from an EMBL/GenBank/DDBJ whole genome shotgun (WGS) entry which is preliminary data.</text>
</comment>
<dbReference type="InterPro" id="IPR043128">
    <property type="entry name" value="Rev_trsase/Diguanyl_cyclase"/>
</dbReference>
<dbReference type="InterPro" id="IPR000477">
    <property type="entry name" value="RT_dom"/>
</dbReference>
<sequence length="410" mass="45782">MEGVSMIPQILETGDPAFVMDQANGFFHVKITAASQKYMGFLWDGVYYVYTALNFGWKLAPFVYSAFAGEFAGFIRRLGIPYLYYIDDNTGGPAPVGTSTLSKQDRAAISTFVVSSCMTAAGYFIHLEKTQFIASRTFIWLGIGVDLAEGKFFIPEKQWTKFLKLVADLKASPAITTRDLERMAGKLVSMSVAAPGILIACRKLYSFLGQRDNFSRFGLYLNAKQVATFKAFLKQLDLFPLVTTSKFRKQAHYSILVEAYEPLNIVSAYISAGNFHTTLVRHTDLKNLSSTDQSFLIANILFDIPLCKVPQRWDLILDRNFWDCPRVLSSNLGKTVCKDLAKQLYTFVSHNNLDLKVVSFKKAADGSVIIPDEESHYSLLPKFSPLLSQEFGAHHFDCFATTANVRGSPG</sequence>
<gene>
    <name evidence="2" type="ORF">CYMTET_28952</name>
</gene>
<feature type="domain" description="Reverse transcriptase" evidence="1">
    <location>
        <begin position="1"/>
        <end position="145"/>
    </location>
</feature>
<dbReference type="AlphaFoldDB" id="A0AAE0FLU7"/>